<keyword evidence="4" id="KW-1185">Reference proteome</keyword>
<dbReference type="PANTHER" id="PTHR48080:SF2">
    <property type="entry name" value="D-GALACTONATE DEHYDRATASE"/>
    <property type="match status" value="1"/>
</dbReference>
<accession>U2YGB8</accession>
<dbReference type="InterPro" id="IPR034593">
    <property type="entry name" value="DgoD-like"/>
</dbReference>
<dbReference type="SMART" id="SM00922">
    <property type="entry name" value="MR_MLE"/>
    <property type="match status" value="1"/>
</dbReference>
<comment type="caution">
    <text evidence="3">The sequence shown here is derived from an EMBL/GenBank/DDBJ whole genome shotgun (WGS) entry which is preliminary data.</text>
</comment>
<organism evidence="3 4">
    <name type="scientific">Halarchaeum acidiphilum MH1-52-1</name>
    <dbReference type="NCBI Taxonomy" id="1261545"/>
    <lineage>
        <taxon>Archaea</taxon>
        <taxon>Methanobacteriati</taxon>
        <taxon>Methanobacteriota</taxon>
        <taxon>Stenosarchaea group</taxon>
        <taxon>Halobacteria</taxon>
        <taxon>Halobacteriales</taxon>
        <taxon>Halobacteriaceae</taxon>
    </lineage>
</organism>
<gene>
    <name evidence="3" type="ORF">MBEHAL_2051</name>
</gene>
<dbReference type="PROSITE" id="PS00909">
    <property type="entry name" value="MR_MLE_2"/>
    <property type="match status" value="1"/>
</dbReference>
<dbReference type="Gene3D" id="3.30.390.10">
    <property type="entry name" value="Enolase-like, N-terminal domain"/>
    <property type="match status" value="1"/>
</dbReference>
<dbReference type="AlphaFoldDB" id="U2YGB8"/>
<name>U2YGB8_9EURY</name>
<dbReference type="Pfam" id="PF02746">
    <property type="entry name" value="MR_MLE_N"/>
    <property type="match status" value="1"/>
</dbReference>
<dbReference type="Proteomes" id="UP000016986">
    <property type="component" value="Unassembled WGS sequence"/>
</dbReference>
<dbReference type="InterPro" id="IPR013342">
    <property type="entry name" value="Mandelate_racemase_C"/>
</dbReference>
<dbReference type="SFLD" id="SFLDS00001">
    <property type="entry name" value="Enolase"/>
    <property type="match status" value="1"/>
</dbReference>
<dbReference type="InterPro" id="IPR029065">
    <property type="entry name" value="Enolase_C-like"/>
</dbReference>
<dbReference type="Pfam" id="PF13378">
    <property type="entry name" value="MR_MLE_C"/>
    <property type="match status" value="1"/>
</dbReference>
<dbReference type="CDD" id="cd03316">
    <property type="entry name" value="MR_like"/>
    <property type="match status" value="1"/>
</dbReference>
<dbReference type="InterPro" id="IPR013341">
    <property type="entry name" value="Mandelate_racemase_N_dom"/>
</dbReference>
<dbReference type="GO" id="GO:0016829">
    <property type="term" value="F:lyase activity"/>
    <property type="evidence" value="ECO:0007669"/>
    <property type="project" value="UniProtKB-KW"/>
</dbReference>
<proteinExistence type="predicted"/>
<evidence type="ECO:0000313" key="3">
    <source>
        <dbReference type="EMBL" id="GAD53291.1"/>
    </source>
</evidence>
<reference evidence="3 4" key="1">
    <citation type="submission" date="2013-09" db="EMBL/GenBank/DDBJ databases">
        <title>Whole genome sequencing of Halarchaeum acidiphilum strain MH1-52-1.</title>
        <authorList>
            <person name="Shimane Y."/>
            <person name="Minegishi H."/>
            <person name="Nishi S."/>
            <person name="Echigo A."/>
            <person name="Shuto A."/>
            <person name="Konishi M."/>
            <person name="Ito T."/>
            <person name="Ohkuma M."/>
            <person name="Ohta Y."/>
            <person name="Nagano Y."/>
            <person name="Tsubouchi T."/>
            <person name="Mori K."/>
            <person name="Usui K."/>
            <person name="Kamekura M."/>
            <person name="Usami R."/>
            <person name="Takaki Y."/>
            <person name="Hatada Y."/>
        </authorList>
    </citation>
    <scope>NUCLEOTIDE SEQUENCE [LARGE SCALE GENOMIC DNA]</scope>
    <source>
        <strain evidence="3 4">JCM 16109</strain>
    </source>
</reference>
<evidence type="ECO:0000256" key="1">
    <source>
        <dbReference type="ARBA" id="ARBA00023239"/>
    </source>
</evidence>
<feature type="domain" description="Mandelate racemase/muconate lactonizing enzyme C-terminal" evidence="2">
    <location>
        <begin position="201"/>
        <end position="312"/>
    </location>
</feature>
<dbReference type="InterPro" id="IPR018110">
    <property type="entry name" value="Mandel_Rmase/mucon_lact_enz_CS"/>
</dbReference>
<keyword evidence="1" id="KW-0456">Lyase</keyword>
<sequence>MRVPTDDTIIVFPTGRGSYLVGGTVEHSVTDSKYHQLVAEMKGGIEWRDLSDGDMERDPSRSAKITDVTCHVVGGNFPWNVITVETDAGVTGVGEAFNGPISEHVEYLRPGLVGENPYDVERLEEHMTQLLSGLGGGVGYSQAAVSGIETALWDVVGKLTGLPVYQLLGGKFRDEVRIYCDCHAGEHLDAGSGKAFEAYDPEAYADAAADVVDEGFDALKFDLDVAAGDADTATRRLSNAAVQHKVDVVAAVRERIGDEPALAFDLHWNFTVETALRIARELEAYDLAWLEDPVPPENADAHRRVTEGTSTPILAGENLTRVETFLPYLTEGAMDVAAPDIQKCGGLAEFRRVAALADAVDVPVTPHNVSSPIGTVASVHACASVPNAFVLEWHARDVDWWDDLYEGAPLIEDGRITVPEGPGLGLDIDVDAYNERLAAGEEPIDL</sequence>
<dbReference type="EMBL" id="BATA01000058">
    <property type="protein sequence ID" value="GAD53291.1"/>
    <property type="molecule type" value="Genomic_DNA"/>
</dbReference>
<dbReference type="GO" id="GO:0009063">
    <property type="term" value="P:amino acid catabolic process"/>
    <property type="evidence" value="ECO:0007669"/>
    <property type="project" value="InterPro"/>
</dbReference>
<dbReference type="PANTHER" id="PTHR48080">
    <property type="entry name" value="D-GALACTONATE DEHYDRATASE-RELATED"/>
    <property type="match status" value="1"/>
</dbReference>
<dbReference type="SFLD" id="SFLDG00179">
    <property type="entry name" value="mandelate_racemase"/>
    <property type="match status" value="1"/>
</dbReference>
<dbReference type="Gene3D" id="3.20.20.120">
    <property type="entry name" value="Enolase-like C-terminal domain"/>
    <property type="match status" value="1"/>
</dbReference>
<evidence type="ECO:0000313" key="4">
    <source>
        <dbReference type="Proteomes" id="UP000016986"/>
    </source>
</evidence>
<dbReference type="SUPFAM" id="SSF54826">
    <property type="entry name" value="Enolase N-terminal domain-like"/>
    <property type="match status" value="1"/>
</dbReference>
<protein>
    <submittedName>
        <fullName evidence="3">Gluconate dehydratase</fullName>
    </submittedName>
</protein>
<dbReference type="eggNOG" id="arCOG01168">
    <property type="taxonomic scope" value="Archaea"/>
</dbReference>
<dbReference type="SUPFAM" id="SSF51604">
    <property type="entry name" value="Enolase C-terminal domain-like"/>
    <property type="match status" value="1"/>
</dbReference>
<evidence type="ECO:0000259" key="2">
    <source>
        <dbReference type="SMART" id="SM00922"/>
    </source>
</evidence>
<dbReference type="InterPro" id="IPR036849">
    <property type="entry name" value="Enolase-like_C_sf"/>
</dbReference>
<dbReference type="InterPro" id="IPR029017">
    <property type="entry name" value="Enolase-like_N"/>
</dbReference>